<dbReference type="RefSeq" id="WP_154594183.1">
    <property type="nucleotide sequence ID" value="NZ_CP171001.1"/>
</dbReference>
<dbReference type="InterPro" id="IPR055346">
    <property type="entry name" value="Fe-S_cluster_assembly_SufBD"/>
</dbReference>
<dbReference type="EMBL" id="WLVL01000040">
    <property type="protein sequence ID" value="MTB72966.1"/>
    <property type="molecule type" value="Genomic_DNA"/>
</dbReference>
<feature type="domain" description="SUF system FeS cluster assembly SufBD N-terminal" evidence="3">
    <location>
        <begin position="145"/>
        <end position="207"/>
    </location>
</feature>
<evidence type="ECO:0000256" key="1">
    <source>
        <dbReference type="ARBA" id="ARBA00043967"/>
    </source>
</evidence>
<dbReference type="InterPro" id="IPR000825">
    <property type="entry name" value="SUF_FeS_clus_asmbl_SufBD_core"/>
</dbReference>
<sequence>MTTNIEELNPGLQGLGRYEYGWADSDVAGATAKRGLNPGVVQDISSRKNEPQWMTDLRMKSLRLFDKKPMPSWGSDLTGIDFQNIKYFVKSTEKQATTWDELPEDIKATYDRLGIPEAEKQRLIAGVAAQYESEVVYHQIREDLEEKGVIFVDTDTGLREHEDIFKEYFASVIPAGDNKFAALNTAVWSGGSFIYVPPGVHVDIPLQAYFRINTENMGQFERTLIIADEGSYVHYVEGCTAPIYKSDSLHSAVVEIVVKKNARVRYTTIQNWSNNVYNLVTKRATCEAGATMEWVDGNIGSKVTMKYPAVFLLGEHARGETLSIAFAGEGQHQDAGAKMVHAAPHTSSSIVSKSVARGGGRTSYRGLVQVAEGAHGSRSNVRCDALLVDDISRSDTYPYVDVREDDVQMGHEATVSKVSDDQLFYLMSRGMSEEEAMAMIVRGFVEPIARELPMEYALELNRLIELQMEGAVG</sequence>
<dbReference type="PANTHER" id="PTHR30508:SF1">
    <property type="entry name" value="UPF0051 PROTEIN ABCI8, CHLOROPLASTIC-RELATED"/>
    <property type="match status" value="1"/>
</dbReference>
<comment type="similarity">
    <text evidence="1">Belongs to the iron-sulfur cluster assembly SufBD family.</text>
</comment>
<proteinExistence type="inferred from homology"/>
<dbReference type="InterPro" id="IPR010231">
    <property type="entry name" value="SUF_FeS_clus_asmbl_SufB"/>
</dbReference>
<dbReference type="NCBIfam" id="TIGR01980">
    <property type="entry name" value="sufB"/>
    <property type="match status" value="1"/>
</dbReference>
<feature type="domain" description="SUF system FeS cluster assembly SufBD core" evidence="2">
    <location>
        <begin position="210"/>
        <end position="444"/>
    </location>
</feature>
<evidence type="ECO:0000259" key="3">
    <source>
        <dbReference type="Pfam" id="PF19295"/>
    </source>
</evidence>
<evidence type="ECO:0000259" key="2">
    <source>
        <dbReference type="Pfam" id="PF01458"/>
    </source>
</evidence>
<evidence type="ECO:0000313" key="5">
    <source>
        <dbReference type="Proteomes" id="UP000431092"/>
    </source>
</evidence>
<reference evidence="4 5" key="1">
    <citation type="submission" date="2019-11" db="EMBL/GenBank/DDBJ databases">
        <title>Whole genome sequencing identifies a novel species of the genus Arsenicicoccus isolated from human blood.</title>
        <authorList>
            <person name="Jeong J.H."/>
            <person name="Kweon O.J."/>
            <person name="Kim H.R."/>
            <person name="Kim T.-H."/>
            <person name="Ha S.-M."/>
            <person name="Lee M.-K."/>
        </authorList>
    </citation>
    <scope>NUCLEOTIDE SEQUENCE [LARGE SCALE GENOMIC DNA]</scope>
    <source>
        <strain evidence="4 5">MKL-02</strain>
    </source>
</reference>
<name>A0A6I3J0V0_9MICO</name>
<dbReference type="Pfam" id="PF19295">
    <property type="entry name" value="SufBD_N"/>
    <property type="match status" value="1"/>
</dbReference>
<comment type="caution">
    <text evidence="4">The sequence shown here is derived from an EMBL/GenBank/DDBJ whole genome shotgun (WGS) entry which is preliminary data.</text>
</comment>
<dbReference type="Proteomes" id="UP000431092">
    <property type="component" value="Unassembled WGS sequence"/>
</dbReference>
<dbReference type="AlphaFoldDB" id="A0A6I3J0V0"/>
<dbReference type="GO" id="GO:0016226">
    <property type="term" value="P:iron-sulfur cluster assembly"/>
    <property type="evidence" value="ECO:0007669"/>
    <property type="project" value="InterPro"/>
</dbReference>
<dbReference type="PANTHER" id="PTHR30508">
    <property type="entry name" value="FES CLUSTER ASSEMBLY PROTEIN SUF"/>
    <property type="match status" value="1"/>
</dbReference>
<evidence type="ECO:0000313" key="4">
    <source>
        <dbReference type="EMBL" id="MTB72966.1"/>
    </source>
</evidence>
<accession>A0A6I3J0V0</accession>
<dbReference type="SUPFAM" id="SSF101960">
    <property type="entry name" value="Stabilizer of iron transporter SufD"/>
    <property type="match status" value="1"/>
</dbReference>
<dbReference type="InterPro" id="IPR045595">
    <property type="entry name" value="SufBD_N"/>
</dbReference>
<dbReference type="InterPro" id="IPR037284">
    <property type="entry name" value="SUF_FeS_clus_asmbl_SufBD_sf"/>
</dbReference>
<protein>
    <submittedName>
        <fullName evidence="4">Fe-S cluster assembly protein SufB</fullName>
    </submittedName>
</protein>
<keyword evidence="5" id="KW-1185">Reference proteome</keyword>
<organism evidence="4 5">
    <name type="scientific">Arsenicicoccus cauae</name>
    <dbReference type="NCBI Taxonomy" id="2663847"/>
    <lineage>
        <taxon>Bacteria</taxon>
        <taxon>Bacillati</taxon>
        <taxon>Actinomycetota</taxon>
        <taxon>Actinomycetes</taxon>
        <taxon>Micrococcales</taxon>
        <taxon>Intrasporangiaceae</taxon>
        <taxon>Arsenicicoccus</taxon>
    </lineage>
</organism>
<gene>
    <name evidence="4" type="primary">sufB</name>
    <name evidence="4" type="ORF">GGG17_13505</name>
</gene>
<dbReference type="Pfam" id="PF01458">
    <property type="entry name" value="SUFBD_core"/>
    <property type="match status" value="1"/>
</dbReference>